<evidence type="ECO:0000313" key="2">
    <source>
        <dbReference type="Proteomes" id="UP000019678"/>
    </source>
</evidence>
<keyword evidence="2" id="KW-1185">Reference proteome</keyword>
<evidence type="ECO:0000313" key="1">
    <source>
        <dbReference type="EMBL" id="EYF05010.1"/>
    </source>
</evidence>
<protein>
    <submittedName>
        <fullName evidence="1">Putative ATP/GTP-binding protein</fullName>
    </submittedName>
</protein>
<comment type="caution">
    <text evidence="1">The sequence shown here is derived from an EMBL/GenBank/DDBJ whole genome shotgun (WGS) entry which is preliminary data.</text>
</comment>
<dbReference type="AlphaFoldDB" id="A0A017T886"/>
<dbReference type="Gene3D" id="3.40.50.300">
    <property type="entry name" value="P-loop containing nucleotide triphosphate hydrolases"/>
    <property type="match status" value="1"/>
</dbReference>
<proteinExistence type="predicted"/>
<sequence length="185" mass="20580">MPVSDDVVATLLRHPEPGTVCMLCGVAGSGKTTLATRLEARGYTRLSKDEEIWERFGRYGIDYDPAAYPALQEAADARLHARLVALLTARAPVVLDYSFWQRADREATKALIEAHGCRWVLLVLQVDPDTLRARLRVRSQRFDANAAFPITEALLTRYLDGFERPEGEGEHVLVASDAWLQALGC</sequence>
<dbReference type="SUPFAM" id="SSF52540">
    <property type="entry name" value="P-loop containing nucleoside triphosphate hydrolases"/>
    <property type="match status" value="1"/>
</dbReference>
<reference evidence="1 2" key="1">
    <citation type="submission" date="2013-05" db="EMBL/GenBank/DDBJ databases">
        <title>Genome assembly of Chondromyces apiculatus DSM 436.</title>
        <authorList>
            <person name="Sharma G."/>
            <person name="Khatri I."/>
            <person name="Kaur C."/>
            <person name="Mayilraj S."/>
            <person name="Subramanian S."/>
        </authorList>
    </citation>
    <scope>NUCLEOTIDE SEQUENCE [LARGE SCALE GENOMIC DNA]</scope>
    <source>
        <strain evidence="1 2">DSM 436</strain>
    </source>
</reference>
<organism evidence="1 2">
    <name type="scientific">Chondromyces apiculatus DSM 436</name>
    <dbReference type="NCBI Taxonomy" id="1192034"/>
    <lineage>
        <taxon>Bacteria</taxon>
        <taxon>Pseudomonadati</taxon>
        <taxon>Myxococcota</taxon>
        <taxon>Polyangia</taxon>
        <taxon>Polyangiales</taxon>
        <taxon>Polyangiaceae</taxon>
        <taxon>Chondromyces</taxon>
    </lineage>
</organism>
<dbReference type="InterPro" id="IPR027417">
    <property type="entry name" value="P-loop_NTPase"/>
</dbReference>
<dbReference type="STRING" id="1192034.CAP_3600"/>
<gene>
    <name evidence="1" type="ORF">CAP_3600</name>
</gene>
<name>A0A017T886_9BACT</name>
<accession>A0A017T886</accession>
<dbReference type="RefSeq" id="WP_052375482.1">
    <property type="nucleotide sequence ID" value="NZ_ASRX01000027.1"/>
</dbReference>
<dbReference type="Proteomes" id="UP000019678">
    <property type="component" value="Unassembled WGS sequence"/>
</dbReference>
<dbReference type="EMBL" id="ASRX01000027">
    <property type="protein sequence ID" value="EYF05010.1"/>
    <property type="molecule type" value="Genomic_DNA"/>
</dbReference>
<dbReference type="eggNOG" id="COG0645">
    <property type="taxonomic scope" value="Bacteria"/>
</dbReference>
<dbReference type="Pfam" id="PF13671">
    <property type="entry name" value="AAA_33"/>
    <property type="match status" value="1"/>
</dbReference>